<proteinExistence type="predicted"/>
<feature type="region of interest" description="Disordered" evidence="1">
    <location>
        <begin position="1"/>
        <end position="67"/>
    </location>
</feature>
<name>A0A1Y2DM25_9PEZI</name>
<sequence>MATVRSLLHPNYQNPDPIGIPATVGAPPRNILIRRPAEPESSRGEQQGSEHDRRQSVLGVTGRPFANEDKFQKEHVEGPEEISSQEFARGGATEVEEGVVGFVAGGFAFCCCVALQGVWVVGFGDEEVGGEAEDDGRDEGSQAVQCQRLKIGPTKVAESRRKCAWPNPPDPKLGQSTLNYCRGGGVERPERSPDSEPVPSAVTVIEI</sequence>
<gene>
    <name evidence="2" type="ORF">BCR38DRAFT_477039</name>
</gene>
<evidence type="ECO:0000313" key="2">
    <source>
        <dbReference type="EMBL" id="ORY60204.1"/>
    </source>
</evidence>
<feature type="compositionally biased region" description="Basic and acidic residues" evidence="1">
    <location>
        <begin position="185"/>
        <end position="194"/>
    </location>
</feature>
<dbReference type="AlphaFoldDB" id="A0A1Y2DM25"/>
<reference evidence="2 3" key="1">
    <citation type="submission" date="2016-07" db="EMBL/GenBank/DDBJ databases">
        <title>Pervasive Adenine N6-methylation of Active Genes in Fungi.</title>
        <authorList>
            <consortium name="DOE Joint Genome Institute"/>
            <person name="Mondo S.J."/>
            <person name="Dannebaum R.O."/>
            <person name="Kuo R.C."/>
            <person name="Labutti K."/>
            <person name="Haridas S."/>
            <person name="Kuo A."/>
            <person name="Salamov A."/>
            <person name="Ahrendt S.R."/>
            <person name="Lipzen A."/>
            <person name="Sullivan W."/>
            <person name="Andreopoulos W.B."/>
            <person name="Clum A."/>
            <person name="Lindquist E."/>
            <person name="Daum C."/>
            <person name="Ramamoorthy G.K."/>
            <person name="Gryganskyi A."/>
            <person name="Culley D."/>
            <person name="Magnuson J.K."/>
            <person name="James T.Y."/>
            <person name="O'Malley M.A."/>
            <person name="Stajich J.E."/>
            <person name="Spatafora J.W."/>
            <person name="Visel A."/>
            <person name="Grigoriev I.V."/>
        </authorList>
    </citation>
    <scope>NUCLEOTIDE SEQUENCE [LARGE SCALE GENOMIC DNA]</scope>
    <source>
        <strain evidence="2 3">CBS 129021</strain>
    </source>
</reference>
<organism evidence="2 3">
    <name type="scientific">Pseudomassariella vexata</name>
    <dbReference type="NCBI Taxonomy" id="1141098"/>
    <lineage>
        <taxon>Eukaryota</taxon>
        <taxon>Fungi</taxon>
        <taxon>Dikarya</taxon>
        <taxon>Ascomycota</taxon>
        <taxon>Pezizomycotina</taxon>
        <taxon>Sordariomycetes</taxon>
        <taxon>Xylariomycetidae</taxon>
        <taxon>Amphisphaeriales</taxon>
        <taxon>Pseudomassariaceae</taxon>
        <taxon>Pseudomassariella</taxon>
    </lineage>
</organism>
<dbReference type="EMBL" id="MCFJ01000012">
    <property type="protein sequence ID" value="ORY60204.1"/>
    <property type="molecule type" value="Genomic_DNA"/>
</dbReference>
<comment type="caution">
    <text evidence="2">The sequence shown here is derived from an EMBL/GenBank/DDBJ whole genome shotgun (WGS) entry which is preliminary data.</text>
</comment>
<evidence type="ECO:0000256" key="1">
    <source>
        <dbReference type="SAM" id="MobiDB-lite"/>
    </source>
</evidence>
<feature type="compositionally biased region" description="Basic and acidic residues" evidence="1">
    <location>
        <begin position="35"/>
        <end position="55"/>
    </location>
</feature>
<accession>A0A1Y2DM25</accession>
<dbReference type="Proteomes" id="UP000193689">
    <property type="component" value="Unassembled WGS sequence"/>
</dbReference>
<dbReference type="RefSeq" id="XP_040712638.1">
    <property type="nucleotide sequence ID" value="XM_040863059.1"/>
</dbReference>
<keyword evidence="3" id="KW-1185">Reference proteome</keyword>
<feature type="region of interest" description="Disordered" evidence="1">
    <location>
        <begin position="159"/>
        <end position="207"/>
    </location>
</feature>
<evidence type="ECO:0000313" key="3">
    <source>
        <dbReference type="Proteomes" id="UP000193689"/>
    </source>
</evidence>
<dbReference type="GeneID" id="63779271"/>
<protein>
    <submittedName>
        <fullName evidence="2">Uncharacterized protein</fullName>
    </submittedName>
</protein>
<dbReference type="InParanoid" id="A0A1Y2DM25"/>